<name>A0A2U2N2E2_9GAMM</name>
<dbReference type="RefSeq" id="WP_109678327.1">
    <property type="nucleotide sequence ID" value="NZ_CP086615.1"/>
</dbReference>
<proteinExistence type="predicted"/>
<comment type="caution">
    <text evidence="1">The sequence shown here is derived from an EMBL/GenBank/DDBJ whole genome shotgun (WGS) entry which is preliminary data.</text>
</comment>
<reference evidence="1 2" key="1">
    <citation type="submission" date="2018-05" db="EMBL/GenBank/DDBJ databases">
        <title>Spiribacter halobius sp. nov., a moderately halophilic bacterium isolated from marine solar saltern.</title>
        <authorList>
            <person name="Zheng W.-S."/>
            <person name="Lu D.-C."/>
            <person name="Du Z.-J."/>
        </authorList>
    </citation>
    <scope>NUCLEOTIDE SEQUENCE [LARGE SCALE GENOMIC DNA]</scope>
    <source>
        <strain evidence="1 2">E85</strain>
    </source>
</reference>
<dbReference type="AlphaFoldDB" id="A0A2U2N2E2"/>
<dbReference type="OrthoDB" id="5659936at2"/>
<evidence type="ECO:0000313" key="1">
    <source>
        <dbReference type="EMBL" id="PWG63395.1"/>
    </source>
</evidence>
<dbReference type="EMBL" id="QFFI01000011">
    <property type="protein sequence ID" value="PWG63395.1"/>
    <property type="molecule type" value="Genomic_DNA"/>
</dbReference>
<protein>
    <submittedName>
        <fullName evidence="1">Uncharacterized protein</fullName>
    </submittedName>
</protein>
<accession>A0A2U2N2E2</accession>
<organism evidence="1 2">
    <name type="scientific">Sediminicurvatus halobius</name>
    <dbReference type="NCBI Taxonomy" id="2182432"/>
    <lineage>
        <taxon>Bacteria</taxon>
        <taxon>Pseudomonadati</taxon>
        <taxon>Pseudomonadota</taxon>
        <taxon>Gammaproteobacteria</taxon>
        <taxon>Chromatiales</taxon>
        <taxon>Ectothiorhodospiraceae</taxon>
        <taxon>Sediminicurvatus</taxon>
    </lineage>
</organism>
<sequence>MAPLILEPTAMASWHRLVTEAAARADVELDEERESYLVFLLMRYLRCPELVRAVLALEFLETLNEPSWRLRAQGLQTVGDRCLLLAGLFPEQARRRRVGPGYFVDLGRSAYDGAAELNAGSASDLLAALAAGFVALADTLQAAREADESHLVDALEAADQAIATGSGEARRRLRRVTRATLVAGSDRRH</sequence>
<gene>
    <name evidence="1" type="ORF">DEM34_08790</name>
</gene>
<evidence type="ECO:0000313" key="2">
    <source>
        <dbReference type="Proteomes" id="UP000245474"/>
    </source>
</evidence>
<keyword evidence="2" id="KW-1185">Reference proteome</keyword>
<dbReference type="Proteomes" id="UP000245474">
    <property type="component" value="Unassembled WGS sequence"/>
</dbReference>